<feature type="transmembrane region" description="Helical" evidence="7">
    <location>
        <begin position="340"/>
        <end position="359"/>
    </location>
</feature>
<evidence type="ECO:0000256" key="2">
    <source>
        <dbReference type="ARBA" id="ARBA00022475"/>
    </source>
</evidence>
<evidence type="ECO:0000256" key="4">
    <source>
        <dbReference type="ARBA" id="ARBA00022692"/>
    </source>
</evidence>
<keyword evidence="5 7" id="KW-1133">Transmembrane helix</keyword>
<evidence type="ECO:0000313" key="10">
    <source>
        <dbReference type="Proteomes" id="UP001494902"/>
    </source>
</evidence>
<dbReference type="InterPro" id="IPR004681">
    <property type="entry name" value="TRAP_DctM"/>
</dbReference>
<evidence type="ECO:0000259" key="8">
    <source>
        <dbReference type="Pfam" id="PF06808"/>
    </source>
</evidence>
<feature type="transmembrane region" description="Helical" evidence="7">
    <location>
        <begin position="29"/>
        <end position="53"/>
    </location>
</feature>
<dbReference type="PANTHER" id="PTHR33362:SF2">
    <property type="entry name" value="TRAP TRANSPORTER LARGE PERMEASE PROTEIN"/>
    <property type="match status" value="1"/>
</dbReference>
<organism evidence="9 10">
    <name type="scientific">Pseudonocardia nematodicida</name>
    <dbReference type="NCBI Taxonomy" id="1206997"/>
    <lineage>
        <taxon>Bacteria</taxon>
        <taxon>Bacillati</taxon>
        <taxon>Actinomycetota</taxon>
        <taxon>Actinomycetes</taxon>
        <taxon>Pseudonocardiales</taxon>
        <taxon>Pseudonocardiaceae</taxon>
        <taxon>Pseudonocardia</taxon>
    </lineage>
</organism>
<dbReference type="Pfam" id="PF06808">
    <property type="entry name" value="DctM"/>
    <property type="match status" value="1"/>
</dbReference>
<comment type="caution">
    <text evidence="9">The sequence shown here is derived from an EMBL/GenBank/DDBJ whole genome shotgun (WGS) entry which is preliminary data.</text>
</comment>
<feature type="transmembrane region" description="Helical" evidence="7">
    <location>
        <begin position="301"/>
        <end position="320"/>
    </location>
</feature>
<evidence type="ECO:0000256" key="5">
    <source>
        <dbReference type="ARBA" id="ARBA00022989"/>
    </source>
</evidence>
<dbReference type="InterPro" id="IPR010656">
    <property type="entry name" value="DctM"/>
</dbReference>
<reference evidence="9 10" key="1">
    <citation type="submission" date="2024-03" db="EMBL/GenBank/DDBJ databases">
        <title>Draft genome sequence of Pseudonocardia nematodicida JCM 31783.</title>
        <authorList>
            <person name="Butdee W."/>
            <person name="Duangmal K."/>
        </authorList>
    </citation>
    <scope>NUCLEOTIDE SEQUENCE [LARGE SCALE GENOMIC DNA]</scope>
    <source>
        <strain evidence="9 10">JCM 31783</strain>
    </source>
</reference>
<evidence type="ECO:0000256" key="1">
    <source>
        <dbReference type="ARBA" id="ARBA00004429"/>
    </source>
</evidence>
<feature type="domain" description="TRAP C4-dicarboxylate transport system permease DctM subunit" evidence="8">
    <location>
        <begin position="11"/>
        <end position="436"/>
    </location>
</feature>
<gene>
    <name evidence="9" type="ORF">WIS52_19330</name>
</gene>
<evidence type="ECO:0000313" key="9">
    <source>
        <dbReference type="EMBL" id="MEQ3552630.1"/>
    </source>
</evidence>
<comment type="subcellular location">
    <subcellularLocation>
        <location evidence="1">Cell inner membrane</location>
        <topology evidence="1">Multi-pass membrane protein</topology>
    </subcellularLocation>
</comment>
<dbReference type="PANTHER" id="PTHR33362">
    <property type="entry name" value="SIALIC ACID TRAP TRANSPORTER PERMEASE PROTEIN SIAT-RELATED"/>
    <property type="match status" value="1"/>
</dbReference>
<feature type="transmembrane region" description="Helical" evidence="7">
    <location>
        <begin position="258"/>
        <end position="280"/>
    </location>
</feature>
<dbReference type="Proteomes" id="UP001494902">
    <property type="component" value="Unassembled WGS sequence"/>
</dbReference>
<feature type="transmembrane region" description="Helical" evidence="7">
    <location>
        <begin position="162"/>
        <end position="184"/>
    </location>
</feature>
<accession>A0ABV1KDT7</accession>
<name>A0ABV1KDT7_9PSEU</name>
<keyword evidence="2" id="KW-1003">Cell membrane</keyword>
<keyword evidence="3" id="KW-0997">Cell inner membrane</keyword>
<evidence type="ECO:0000256" key="3">
    <source>
        <dbReference type="ARBA" id="ARBA00022519"/>
    </source>
</evidence>
<proteinExistence type="predicted"/>
<sequence length="449" mass="46296">MPTALVALLCFIGVLIAWTVLVKRSMAEAMFLGFVTVCLFGGTDAFALAVAGLRSSASDVVVYAAVGFVFMAYLIDQLGIMKRILDLLNSMFGRVRGGPAYVDTVGSGVMGALAGSNAGNAAATGAVTTPWMIESGFSPKRSATIVAGNSAMGAALPPSNSMVIMLGFASGIAASGSVYIALFVSGIYQLAYRFLLVAYFARRDGIERADPSDIHPLATSWRFGWRSIAVYLGAVIPVALTVGPIANHLSERTAVGDALGSVSIMVWIPTLIIVIACLVGRKNLPRTRSQGFELVRGAMQPLSQIGALLFFAIAASTVFVELGLAGDVEAVLGAADLPPWLVVVIVSVTLAVVCGPLTGAPTVATLGQVSLLTLIAAGIDPVIAVIVVLMATSTEGQSPPASAPIFIAAALARTRPQSLFTPLIGYYLLPVLLMTILVGLGVLPVPTGG</sequence>
<protein>
    <submittedName>
        <fullName evidence="9">TRAP transporter large permease subunit</fullName>
    </submittedName>
</protein>
<dbReference type="RefSeq" id="WP_349299704.1">
    <property type="nucleotide sequence ID" value="NZ_JBEDNQ010000008.1"/>
</dbReference>
<feature type="transmembrane region" description="Helical" evidence="7">
    <location>
        <begin position="424"/>
        <end position="445"/>
    </location>
</feature>
<keyword evidence="10" id="KW-1185">Reference proteome</keyword>
<evidence type="ECO:0000256" key="7">
    <source>
        <dbReference type="SAM" id="Phobius"/>
    </source>
</evidence>
<evidence type="ECO:0000256" key="6">
    <source>
        <dbReference type="ARBA" id="ARBA00023136"/>
    </source>
</evidence>
<keyword evidence="6 7" id="KW-0472">Membrane</keyword>
<feature type="transmembrane region" description="Helical" evidence="7">
    <location>
        <begin position="371"/>
        <end position="391"/>
    </location>
</feature>
<dbReference type="EMBL" id="JBEDNQ010000008">
    <property type="protein sequence ID" value="MEQ3552630.1"/>
    <property type="molecule type" value="Genomic_DNA"/>
</dbReference>
<feature type="transmembrane region" description="Helical" evidence="7">
    <location>
        <begin position="60"/>
        <end position="80"/>
    </location>
</feature>
<keyword evidence="4 7" id="KW-0812">Transmembrane</keyword>
<feature type="transmembrane region" description="Helical" evidence="7">
    <location>
        <begin position="228"/>
        <end position="246"/>
    </location>
</feature>